<dbReference type="Proteomes" id="UP001359308">
    <property type="component" value="Chromosome"/>
</dbReference>
<organism evidence="2 3">
    <name type="scientific">Methylococcus capsulatus</name>
    <dbReference type="NCBI Taxonomy" id="414"/>
    <lineage>
        <taxon>Bacteria</taxon>
        <taxon>Pseudomonadati</taxon>
        <taxon>Pseudomonadota</taxon>
        <taxon>Gammaproteobacteria</taxon>
        <taxon>Methylococcales</taxon>
        <taxon>Methylococcaceae</taxon>
        <taxon>Methylococcus</taxon>
    </lineage>
</organism>
<evidence type="ECO:0000256" key="1">
    <source>
        <dbReference type="SAM" id="SignalP"/>
    </source>
</evidence>
<keyword evidence="1" id="KW-0732">Signal</keyword>
<keyword evidence="3" id="KW-1185">Reference proteome</keyword>
<accession>A0ABZ2F6U3</accession>
<name>A0ABZ2F6U3_METCP</name>
<feature type="signal peptide" evidence="1">
    <location>
        <begin position="1"/>
        <end position="25"/>
    </location>
</feature>
<evidence type="ECO:0000313" key="2">
    <source>
        <dbReference type="EMBL" id="WWF02228.1"/>
    </source>
</evidence>
<dbReference type="EMBL" id="CP104311">
    <property type="protein sequence ID" value="WWF02228.1"/>
    <property type="molecule type" value="Genomic_DNA"/>
</dbReference>
<feature type="chain" id="PRO_5046960588" description="Lipoprotein" evidence="1">
    <location>
        <begin position="26"/>
        <end position="341"/>
    </location>
</feature>
<protein>
    <recommendedName>
        <fullName evidence="4">Lipoprotein</fullName>
    </recommendedName>
</protein>
<gene>
    <name evidence="2" type="ORF">N4J17_00955</name>
</gene>
<sequence>MPVFWKCHWLRRLPALVLFVLPAIAATAGATPPPTAVLGVADLAGLDRGEIVSYDVSEPTDKTLAAGLAMYVVAPPERAIAAVRNGVLLVGDPEVIAAGIFLPASGPQALEGFEFGPADLDEADALSEVEPGSEFNFSEAEIAGFRMLGRTLARASETEKLRLLSRRYREVLWQRLDGYRKNGAAAIAPYARSGGNSVDVAAELRTFTEQSALLRHYAPELQAALLQFPAQPPSAAASTLQWVERKVEGRPTVILVHQMIQPTCGGALVVVRDFYVGHSFNSSQMVFGILPYREGSLVFYSHSTSTDQVAGIGAGLKHAIGRDRLRAVMFARMERFRASVR</sequence>
<evidence type="ECO:0008006" key="4">
    <source>
        <dbReference type="Google" id="ProtNLM"/>
    </source>
</evidence>
<dbReference type="RefSeq" id="WP_198323884.1">
    <property type="nucleotide sequence ID" value="NZ_CP104311.1"/>
</dbReference>
<proteinExistence type="predicted"/>
<evidence type="ECO:0000313" key="3">
    <source>
        <dbReference type="Proteomes" id="UP001359308"/>
    </source>
</evidence>
<reference evidence="2 3" key="1">
    <citation type="submission" date="2022-09" db="EMBL/GenBank/DDBJ databases">
        <authorList>
            <person name="Giprobiosintez L."/>
        </authorList>
    </citation>
    <scope>NUCLEOTIDE SEQUENCE [LARGE SCALE GENOMIC DNA]</scope>
    <source>
        <strain evidence="3">VKPM-B-12549 (GBS-15)</strain>
    </source>
</reference>